<protein>
    <recommendedName>
        <fullName evidence="3">Alcohol dehydrogenase-like C-terminal domain-containing protein</fullName>
    </recommendedName>
</protein>
<gene>
    <name evidence="1" type="ORF">Z519_11864</name>
</gene>
<dbReference type="AlphaFoldDB" id="A0A0D2H9L2"/>
<dbReference type="VEuPathDB" id="FungiDB:Z519_11864"/>
<dbReference type="GeneID" id="27704792"/>
<dbReference type="EMBL" id="KN847003">
    <property type="protein sequence ID" value="KIW87540.1"/>
    <property type="molecule type" value="Genomic_DNA"/>
</dbReference>
<evidence type="ECO:0008006" key="3">
    <source>
        <dbReference type="Google" id="ProtNLM"/>
    </source>
</evidence>
<keyword evidence="2" id="KW-1185">Reference proteome</keyword>
<organism evidence="1 2">
    <name type="scientific">Cladophialophora bantiana (strain ATCC 10958 / CBS 173.52 / CDC B-1940 / NIH 8579)</name>
    <name type="common">Xylohypha bantiana</name>
    <dbReference type="NCBI Taxonomy" id="1442370"/>
    <lineage>
        <taxon>Eukaryota</taxon>
        <taxon>Fungi</taxon>
        <taxon>Dikarya</taxon>
        <taxon>Ascomycota</taxon>
        <taxon>Pezizomycotina</taxon>
        <taxon>Eurotiomycetes</taxon>
        <taxon>Chaetothyriomycetidae</taxon>
        <taxon>Chaetothyriales</taxon>
        <taxon>Herpotrichiellaceae</taxon>
        <taxon>Cladophialophora</taxon>
    </lineage>
</organism>
<dbReference type="Gene3D" id="3.40.50.720">
    <property type="entry name" value="NAD(P)-binding Rossmann-like Domain"/>
    <property type="match status" value="1"/>
</dbReference>
<dbReference type="HOGENOM" id="CLU_1651966_0_0_1"/>
<sequence length="160" mass="16719">MLSANPDGLECKHCQVDGKPFGAMAMPSYGVEDLVYMSYLFVPFGSPRDIRLELGETVVICPATGGFGAAGVQVAIAMGARVIAIGRNEQELARLKTRISKGSSTPHVDTAKITGDEGKNAAALHAFGTIDAVLDLSPPSAAKSPHFNSAILAPSSQRLH</sequence>
<name>A0A0D2H9L2_CLAB1</name>
<evidence type="ECO:0000313" key="1">
    <source>
        <dbReference type="EMBL" id="KIW87540.1"/>
    </source>
</evidence>
<evidence type="ECO:0000313" key="2">
    <source>
        <dbReference type="Proteomes" id="UP000053789"/>
    </source>
</evidence>
<dbReference type="InterPro" id="IPR036291">
    <property type="entry name" value="NAD(P)-bd_dom_sf"/>
</dbReference>
<accession>A0A0D2H9L2</accession>
<reference evidence="1" key="1">
    <citation type="submission" date="2015-01" db="EMBL/GenBank/DDBJ databases">
        <title>The Genome Sequence of Cladophialophora bantiana CBS 173.52.</title>
        <authorList>
            <consortium name="The Broad Institute Genomics Platform"/>
            <person name="Cuomo C."/>
            <person name="de Hoog S."/>
            <person name="Gorbushina A."/>
            <person name="Stielow B."/>
            <person name="Teixiera M."/>
            <person name="Abouelleil A."/>
            <person name="Chapman S.B."/>
            <person name="Priest M."/>
            <person name="Young S.K."/>
            <person name="Wortman J."/>
            <person name="Nusbaum C."/>
            <person name="Birren B."/>
        </authorList>
    </citation>
    <scope>NUCLEOTIDE SEQUENCE [LARGE SCALE GENOMIC DNA]</scope>
    <source>
        <strain evidence="1">CBS 173.52</strain>
    </source>
</reference>
<dbReference type="RefSeq" id="XP_016614209.1">
    <property type="nucleotide sequence ID" value="XM_016769573.1"/>
</dbReference>
<proteinExistence type="predicted"/>
<dbReference type="Proteomes" id="UP000053789">
    <property type="component" value="Unassembled WGS sequence"/>
</dbReference>
<dbReference type="SUPFAM" id="SSF51735">
    <property type="entry name" value="NAD(P)-binding Rossmann-fold domains"/>
    <property type="match status" value="1"/>
</dbReference>
<dbReference type="OrthoDB" id="5407715at2759"/>